<organism evidence="1 2">
    <name type="scientific">Coniosporium uncinatum</name>
    <dbReference type="NCBI Taxonomy" id="93489"/>
    <lineage>
        <taxon>Eukaryota</taxon>
        <taxon>Fungi</taxon>
        <taxon>Dikarya</taxon>
        <taxon>Ascomycota</taxon>
        <taxon>Pezizomycotina</taxon>
        <taxon>Dothideomycetes</taxon>
        <taxon>Dothideomycetes incertae sedis</taxon>
        <taxon>Coniosporium</taxon>
    </lineage>
</organism>
<dbReference type="Proteomes" id="UP001186974">
    <property type="component" value="Unassembled WGS sequence"/>
</dbReference>
<feature type="non-terminal residue" evidence="1">
    <location>
        <position position="324"/>
    </location>
</feature>
<evidence type="ECO:0000313" key="2">
    <source>
        <dbReference type="Proteomes" id="UP001186974"/>
    </source>
</evidence>
<comment type="caution">
    <text evidence="1">The sequence shown here is derived from an EMBL/GenBank/DDBJ whole genome shotgun (WGS) entry which is preliminary data.</text>
</comment>
<keyword evidence="2" id="KW-1185">Reference proteome</keyword>
<reference evidence="1" key="1">
    <citation type="submission" date="2024-09" db="EMBL/GenBank/DDBJ databases">
        <title>Black Yeasts Isolated from many extreme environments.</title>
        <authorList>
            <person name="Coleine C."/>
            <person name="Stajich J.E."/>
            <person name="Selbmann L."/>
        </authorList>
    </citation>
    <scope>NUCLEOTIDE SEQUENCE</scope>
    <source>
        <strain evidence="1">CCFEE 5737</strain>
    </source>
</reference>
<accession>A0ACC3CSP8</accession>
<name>A0ACC3CSP8_9PEZI</name>
<sequence length="324" mass="36081">MAPYVESQTSQSPTSQLEDELHDHLRSSLATPPTARRPVLHHLNADTSWLLQLPRPTSAIRRGGRVYYNILIDPWLSGPQSDVASWFSQQWHAIEPAVKGIDGVTRLIWDIEDVASRDIEAERENLKQANGKRKRISADVGGRKSKRHSNGANGHIQQEKEDSKNGSRGMCIDAVAVSHEFTDHCHKDTLLEIERDVPVFATTKAASLIRSWNHFHSVIETPVFSSPRSDWRQVSVPPLPEWLSISRLVEKQDALYYHSALMIAFNLDASPVDKVNDRTSSDGAECIIYTPHGIPYAALSPLSNASPSIQTLAFLHGLHDVAIS</sequence>
<dbReference type="EMBL" id="JAWDJW010012193">
    <property type="protein sequence ID" value="KAK3044267.1"/>
    <property type="molecule type" value="Genomic_DNA"/>
</dbReference>
<gene>
    <name evidence="1" type="ORF">LTS18_001751</name>
</gene>
<evidence type="ECO:0000313" key="1">
    <source>
        <dbReference type="EMBL" id="KAK3044267.1"/>
    </source>
</evidence>
<protein>
    <submittedName>
        <fullName evidence="1">Uncharacterized protein</fullName>
    </submittedName>
</protein>
<proteinExistence type="predicted"/>